<sequence>MLAGLALRCAAGSRRMLSSQASSSIALATARAGKKAPREEAAQWTAEELAYTTDALGASAKPGEESGADAAAAAAASAAGDVAGTPGGPTAAEVAASLQAAAAATAARLERRAGRPAPIAFRQPRTQAAAQRNGFALHPAVERITVYTHSVSRGSLWEFVQWQVPSLRMTNPSVPIVISPNKTAFPAIVISLNSQKAKRATKHTNVYGLAAQPAFAAQWPEFTKLAKSFHADFAKLYPIPGTEERKQATNADAATDAAAETGGFEPLTQEPTTPASNAADDMLASLFGDASTSATDATSSDSSAPASEGLDAAEQQALNDRLSALIESYKTHLASMRDQQHRDVIVLPFLEADKWSYEDICSVVRIASREAGQPAAFSEMFVADSAVAMAPVPERLKAALARKASASTIYHKRVLKLRAAQKLADVGKRKGAGKITAAAL</sequence>
<feature type="region of interest" description="Disordered" evidence="1">
    <location>
        <begin position="245"/>
        <end position="276"/>
    </location>
</feature>
<keyword evidence="3" id="KW-1185">Reference proteome</keyword>
<reference evidence="3" key="1">
    <citation type="submission" date="2011-02" db="EMBL/GenBank/DDBJ databases">
        <title>The Genome Sequence of Capsaspora owczarzaki ATCC 30864.</title>
        <authorList>
            <person name="Russ C."/>
            <person name="Cuomo C."/>
            <person name="Burger G."/>
            <person name="Gray M.W."/>
            <person name="Holland P.W.H."/>
            <person name="King N."/>
            <person name="Lang F.B.F."/>
            <person name="Roger A.J."/>
            <person name="Ruiz-Trillo I."/>
            <person name="Young S.K."/>
            <person name="Zeng Q."/>
            <person name="Gargeya S."/>
            <person name="Alvarado L."/>
            <person name="Berlin A."/>
            <person name="Chapman S.B."/>
            <person name="Chen Z."/>
            <person name="Freedman E."/>
            <person name="Gellesch M."/>
            <person name="Goldberg J."/>
            <person name="Griggs A."/>
            <person name="Gujja S."/>
            <person name="Heilman E."/>
            <person name="Heiman D."/>
            <person name="Howarth C."/>
            <person name="Mehta T."/>
            <person name="Neiman D."/>
            <person name="Pearson M."/>
            <person name="Roberts A."/>
            <person name="Saif S."/>
            <person name="Shea T."/>
            <person name="Shenoy N."/>
            <person name="Sisk P."/>
            <person name="Stolte C."/>
            <person name="Sykes S."/>
            <person name="White J."/>
            <person name="Yandava C."/>
            <person name="Haas B."/>
            <person name="Nusbaum C."/>
            <person name="Birren B."/>
        </authorList>
    </citation>
    <scope>NUCLEOTIDE SEQUENCE</scope>
    <source>
        <strain evidence="3">ATCC 30864</strain>
    </source>
</reference>
<evidence type="ECO:0000256" key="1">
    <source>
        <dbReference type="SAM" id="MobiDB-lite"/>
    </source>
</evidence>
<evidence type="ECO:0000313" key="2">
    <source>
        <dbReference type="EMBL" id="KJE90068.1"/>
    </source>
</evidence>
<proteinExistence type="predicted"/>
<dbReference type="EMBL" id="KE346361">
    <property type="protein sequence ID" value="KJE90068.1"/>
    <property type="molecule type" value="Genomic_DNA"/>
</dbReference>
<dbReference type="InParanoid" id="A0A0D2WKG3"/>
<gene>
    <name evidence="2" type="ORF">CAOG_001443</name>
</gene>
<name>A0A0D2WKG3_CAPO3</name>
<accession>A0A0D2WKG3</accession>
<dbReference type="AlphaFoldDB" id="A0A0D2WKG3"/>
<feature type="region of interest" description="Disordered" evidence="1">
    <location>
        <begin position="292"/>
        <end position="312"/>
    </location>
</feature>
<dbReference type="RefSeq" id="XP_004364311.1">
    <property type="nucleotide sequence ID" value="XM_004364254.2"/>
</dbReference>
<feature type="compositionally biased region" description="Low complexity" evidence="1">
    <location>
        <begin position="292"/>
        <end position="307"/>
    </location>
</feature>
<dbReference type="Proteomes" id="UP000008743">
    <property type="component" value="Unassembled WGS sequence"/>
</dbReference>
<protein>
    <submittedName>
        <fullName evidence="2">Uncharacterized protein</fullName>
    </submittedName>
</protein>
<organism evidence="2 3">
    <name type="scientific">Capsaspora owczarzaki (strain ATCC 30864)</name>
    <dbReference type="NCBI Taxonomy" id="595528"/>
    <lineage>
        <taxon>Eukaryota</taxon>
        <taxon>Filasterea</taxon>
        <taxon>Capsaspora</taxon>
    </lineage>
</organism>
<feature type="compositionally biased region" description="Low complexity" evidence="1">
    <location>
        <begin position="248"/>
        <end position="259"/>
    </location>
</feature>
<evidence type="ECO:0000313" key="3">
    <source>
        <dbReference type="Proteomes" id="UP000008743"/>
    </source>
</evidence>